<accession>A0AAD0HPC2</accession>
<dbReference type="EMBL" id="CP027116">
    <property type="protein sequence ID" value="AVM24911.1"/>
    <property type="molecule type" value="Genomic_DNA"/>
</dbReference>
<dbReference type="AlphaFoldDB" id="A0AAD0HPC2"/>
<reference evidence="1 2" key="1">
    <citation type="submission" date="2018-02" db="EMBL/GenBank/DDBJ databases">
        <title>The complete genome of two Bacillus pumilus strains from Cuatro Cienegas, Coahuila, Mexico.</title>
        <authorList>
            <person name="Zarza E."/>
            <person name="Alcaraz L.D."/>
            <person name="Aguilar-Salinas B."/>
            <person name="Islas A."/>
            <person name="Olmedo-Alvarez G."/>
        </authorList>
    </citation>
    <scope>NUCLEOTIDE SEQUENCE [LARGE SCALE GENOMIC DNA]</scope>
    <source>
        <strain evidence="1 2">145</strain>
    </source>
</reference>
<name>A0AAD0HPC2_BACPU</name>
<evidence type="ECO:0000313" key="2">
    <source>
        <dbReference type="Proteomes" id="UP000264960"/>
    </source>
</evidence>
<protein>
    <submittedName>
        <fullName evidence="1">Uncharacterized protein</fullName>
    </submittedName>
</protein>
<evidence type="ECO:0000313" key="1">
    <source>
        <dbReference type="EMBL" id="AVM24911.1"/>
    </source>
</evidence>
<dbReference type="Proteomes" id="UP000264960">
    <property type="component" value="Chromosome"/>
</dbReference>
<sequence length="60" mass="6982">MKMTIEVYLKMRNNGKTLEEIQRDKALSEGTVHTLELGYQCYLKRLPLDQAIEIVKEVSL</sequence>
<proteinExistence type="predicted"/>
<organism evidence="1 2">
    <name type="scientific">Bacillus pumilus</name>
    <name type="common">Bacillus mesentericus</name>
    <dbReference type="NCBI Taxonomy" id="1408"/>
    <lineage>
        <taxon>Bacteria</taxon>
        <taxon>Bacillati</taxon>
        <taxon>Bacillota</taxon>
        <taxon>Bacilli</taxon>
        <taxon>Bacillales</taxon>
        <taxon>Bacillaceae</taxon>
        <taxon>Bacillus</taxon>
    </lineage>
</organism>
<gene>
    <name evidence="1" type="ORF">C5695_14060</name>
</gene>